<keyword evidence="4" id="KW-1185">Reference proteome</keyword>
<dbReference type="Gene3D" id="2.30.110.50">
    <property type="match status" value="1"/>
</dbReference>
<evidence type="ECO:0000313" key="3">
    <source>
        <dbReference type="EMBL" id="MBO1318283.1"/>
    </source>
</evidence>
<dbReference type="InterPro" id="IPR037026">
    <property type="entry name" value="Vgr_OB-fold_dom_sf"/>
</dbReference>
<feature type="domain" description="Gp5/Type VI secretion system Vgr protein OB-fold" evidence="2">
    <location>
        <begin position="381"/>
        <end position="447"/>
    </location>
</feature>
<dbReference type="Gene3D" id="3.55.50.10">
    <property type="entry name" value="Baseplate protein-like domains"/>
    <property type="match status" value="1"/>
</dbReference>
<dbReference type="NCBIfam" id="TIGR01646">
    <property type="entry name" value="vgr_GE"/>
    <property type="match status" value="1"/>
</dbReference>
<dbReference type="SUPFAM" id="SSF69349">
    <property type="entry name" value="Phage fibre proteins"/>
    <property type="match status" value="1"/>
</dbReference>
<evidence type="ECO:0000313" key="4">
    <source>
        <dbReference type="Proteomes" id="UP000664417"/>
    </source>
</evidence>
<comment type="similarity">
    <text evidence="1">Belongs to the VgrG protein family.</text>
</comment>
<evidence type="ECO:0000256" key="1">
    <source>
        <dbReference type="ARBA" id="ARBA00005558"/>
    </source>
</evidence>
<protein>
    <submittedName>
        <fullName evidence="3">Type VI secretion system tip protein VgrG</fullName>
    </submittedName>
</protein>
<dbReference type="InterPro" id="IPR006531">
    <property type="entry name" value="Gp5/Vgr_OB"/>
</dbReference>
<organism evidence="3 4">
    <name type="scientific">Acanthopleuribacter pedis</name>
    <dbReference type="NCBI Taxonomy" id="442870"/>
    <lineage>
        <taxon>Bacteria</taxon>
        <taxon>Pseudomonadati</taxon>
        <taxon>Acidobacteriota</taxon>
        <taxon>Holophagae</taxon>
        <taxon>Acanthopleuribacterales</taxon>
        <taxon>Acanthopleuribacteraceae</taxon>
        <taxon>Acanthopleuribacter</taxon>
    </lineage>
</organism>
<accession>A0A8J7U3F2</accession>
<reference evidence="3" key="1">
    <citation type="submission" date="2021-03" db="EMBL/GenBank/DDBJ databases">
        <authorList>
            <person name="Wang G."/>
        </authorList>
    </citation>
    <scope>NUCLEOTIDE SEQUENCE</scope>
    <source>
        <strain evidence="3">KCTC 12899</strain>
    </source>
</reference>
<proteinExistence type="inferred from homology"/>
<comment type="caution">
    <text evidence="3">The sequence shown here is derived from an EMBL/GenBank/DDBJ whole genome shotgun (WGS) entry which is preliminary data.</text>
</comment>
<dbReference type="Pfam" id="PF04717">
    <property type="entry name" value="Phage_base_V"/>
    <property type="match status" value="1"/>
</dbReference>
<dbReference type="EMBL" id="JAFREP010000005">
    <property type="protein sequence ID" value="MBO1318283.1"/>
    <property type="molecule type" value="Genomic_DNA"/>
</dbReference>
<dbReference type="RefSeq" id="WP_207857960.1">
    <property type="nucleotide sequence ID" value="NZ_JAFREP010000005.1"/>
</dbReference>
<dbReference type="Gene3D" id="4.10.220.110">
    <property type="match status" value="1"/>
</dbReference>
<dbReference type="AlphaFoldDB" id="A0A8J7U3F2"/>
<sequence>MTKENDLNISGLGEDFWVLHLEHQEEMNQPFTMIVDVVCRDPSVHPRTMLGKAVTVEVTCGPQDQHTRQLSGMVTDWKFQKRFHGNAAHTDEDHFQYRAVVRPSHALLSEKRGYKVWQNMTVKDMVSSILQSHGVSARWELTNELPDRTYIVQYDEPDLNFVHRQLEAEGAYYFYDHERGELVFQNSHQKHPACVPIAQAPFRDEDDHDSAYTADETVFHAYLESRIIPAKYVAHGYNYETPDLPMIAERSSRQYGAQVAGEVYESGHLFSSPADIDKYTFLMRERAECFSEVLKGSATCRSFAVGHVFDLQDHYSEELNQKWLIYKVKIQAKEVNYRVDFEAIPVSRPYRPAPITPKPKIHGYQTAVIAGKPGIPVFLDDMGRCKIRFHWDREGPRGELSSKWVRRASGYAGQGFGFQHPPHVGQEVLVAFNNGNPDDPIVVGAVYNAVQKNPLGPAQKHQTILNTISGHTLRMDDTAGEQKVSFESSRDLDTIVEHNAAEAVKNIKSTTVKGNYTIISEEGQFSVTADKQGVSLKCDTSKVVLTNESVTLSHGDNSITINENGVQVKGTLIELN</sequence>
<dbReference type="Pfam" id="PF05954">
    <property type="entry name" value="Phage_GPD"/>
    <property type="match status" value="1"/>
</dbReference>
<dbReference type="InterPro" id="IPR017847">
    <property type="entry name" value="T6SS_RhsGE_Vgr_subset"/>
</dbReference>
<dbReference type="InterPro" id="IPR006533">
    <property type="entry name" value="T6SS_Vgr_RhsGE"/>
</dbReference>
<dbReference type="NCBIfam" id="TIGR03361">
    <property type="entry name" value="VI_Rhs_Vgr"/>
    <property type="match status" value="1"/>
</dbReference>
<evidence type="ECO:0000259" key="2">
    <source>
        <dbReference type="Pfam" id="PF04717"/>
    </source>
</evidence>
<dbReference type="Gene3D" id="2.40.50.230">
    <property type="entry name" value="Gp5 N-terminal domain"/>
    <property type="match status" value="1"/>
</dbReference>
<gene>
    <name evidence="3" type="primary">tssI</name>
    <name evidence="3" type="ORF">J3U88_07445</name>
</gene>
<name>A0A8J7U3F2_9BACT</name>
<dbReference type="SUPFAM" id="SSF69255">
    <property type="entry name" value="gp5 N-terminal domain-like"/>
    <property type="match status" value="1"/>
</dbReference>
<dbReference type="Proteomes" id="UP000664417">
    <property type="component" value="Unassembled WGS sequence"/>
</dbReference>
<dbReference type="SUPFAM" id="SSF69279">
    <property type="entry name" value="Phage tail proteins"/>
    <property type="match status" value="2"/>
</dbReference>